<dbReference type="OrthoDB" id="3568330at2"/>
<dbReference type="SUPFAM" id="SSF55424">
    <property type="entry name" value="FAD/NAD-linked reductases, dimerisation (C-terminal) domain"/>
    <property type="match status" value="1"/>
</dbReference>
<dbReference type="PRINTS" id="PR00411">
    <property type="entry name" value="PNDRDTASEI"/>
</dbReference>
<keyword evidence="2" id="KW-0285">Flavoprotein</keyword>
<dbReference type="PANTHER" id="PTHR43557">
    <property type="entry name" value="APOPTOSIS-INDUCING FACTOR 1"/>
    <property type="match status" value="1"/>
</dbReference>
<sequence length="416" mass="44581">MTLRDVVVVGASAAGLTAAETLRRDGFEGRLTVIGDEPHAPYDRPPLSKQVLRGEWKRERVALRAQESLDALDVDWLLGIRAERLDLAARTVELGDGTRVPFDGLVVATGVQPRRLPFGHDLDGVHVLRGLDDAWDLREALQERPPVVVVGAGFLGAEAAAVARELGCAVTIVDPLDAPMVRQLGAGMAARVARLHIDRGVDLRCGTGVVGFTEEHGRVAGVRLDDGTVTPARVVVVAIGSVPAVDWLRDSGLPVGDGLLCDECCEAAPGIVGAGDVASWIHPRFGRIRVEHRMNATEQGMAAARTLLGHRIPFAPIPYFWTDQYDNRIQVYGRISGDLGFTVVDGDPEEGPFAAVQFDADGRTRAVAAWNMPRIARTWRARLVADAPPPQRTPTTAGVGPVPSPITDVPAVRTQP</sequence>
<proteinExistence type="predicted"/>
<evidence type="ECO:0000259" key="7">
    <source>
        <dbReference type="Pfam" id="PF14759"/>
    </source>
</evidence>
<dbReference type="EMBL" id="FNSV01000005">
    <property type="protein sequence ID" value="SED60794.1"/>
    <property type="molecule type" value="Genomic_DNA"/>
</dbReference>
<evidence type="ECO:0000256" key="2">
    <source>
        <dbReference type="ARBA" id="ARBA00022630"/>
    </source>
</evidence>
<dbReference type="GO" id="GO:0005737">
    <property type="term" value="C:cytoplasm"/>
    <property type="evidence" value="ECO:0007669"/>
    <property type="project" value="TreeGrafter"/>
</dbReference>
<dbReference type="SUPFAM" id="SSF51905">
    <property type="entry name" value="FAD/NAD(P)-binding domain"/>
    <property type="match status" value="2"/>
</dbReference>
<dbReference type="Pfam" id="PF14759">
    <property type="entry name" value="Reductase_C"/>
    <property type="match status" value="1"/>
</dbReference>
<dbReference type="PANTHER" id="PTHR43557:SF2">
    <property type="entry name" value="RIESKE DOMAIN-CONTAINING PROTEIN-RELATED"/>
    <property type="match status" value="1"/>
</dbReference>
<dbReference type="InterPro" id="IPR016156">
    <property type="entry name" value="FAD/NAD-linked_Rdtase_dimer_sf"/>
</dbReference>
<evidence type="ECO:0000313" key="9">
    <source>
        <dbReference type="Proteomes" id="UP000183561"/>
    </source>
</evidence>
<dbReference type="InterPro" id="IPR050446">
    <property type="entry name" value="FAD-oxidoreductase/Apoptosis"/>
</dbReference>
<dbReference type="InterPro" id="IPR036188">
    <property type="entry name" value="FAD/NAD-bd_sf"/>
</dbReference>
<evidence type="ECO:0000256" key="3">
    <source>
        <dbReference type="ARBA" id="ARBA00022827"/>
    </source>
</evidence>
<dbReference type="AlphaFoldDB" id="A0A1H5C323"/>
<reference evidence="9" key="1">
    <citation type="submission" date="2016-10" db="EMBL/GenBank/DDBJ databases">
        <authorList>
            <person name="Varghese N."/>
            <person name="Submissions S."/>
        </authorList>
    </citation>
    <scope>NUCLEOTIDE SEQUENCE [LARGE SCALE GENOMIC DNA]</scope>
    <source>
        <strain evidence="9">DSM 44498</strain>
    </source>
</reference>
<dbReference type="InterPro" id="IPR023753">
    <property type="entry name" value="FAD/NAD-binding_dom"/>
</dbReference>
<feature type="domain" description="FAD/NAD(P)-binding" evidence="6">
    <location>
        <begin position="5"/>
        <end position="300"/>
    </location>
</feature>
<accession>A0A1H5C323</accession>
<dbReference type="InterPro" id="IPR028202">
    <property type="entry name" value="Reductase_C"/>
</dbReference>
<name>A0A1H5C323_9NOCA</name>
<evidence type="ECO:0000313" key="8">
    <source>
        <dbReference type="EMBL" id="SED60794.1"/>
    </source>
</evidence>
<protein>
    <submittedName>
        <fullName evidence="8">Reductase C-terminal</fullName>
    </submittedName>
</protein>
<evidence type="ECO:0000256" key="4">
    <source>
        <dbReference type="ARBA" id="ARBA00023002"/>
    </source>
</evidence>
<dbReference type="RefSeq" id="WP_072943236.1">
    <property type="nucleotide sequence ID" value="NZ_FNSV01000005.1"/>
</dbReference>
<dbReference type="Gene3D" id="3.30.390.30">
    <property type="match status" value="1"/>
</dbReference>
<evidence type="ECO:0000256" key="1">
    <source>
        <dbReference type="ARBA" id="ARBA00001974"/>
    </source>
</evidence>
<keyword evidence="3" id="KW-0274">FAD</keyword>
<keyword evidence="9" id="KW-1185">Reference proteome</keyword>
<evidence type="ECO:0000259" key="6">
    <source>
        <dbReference type="Pfam" id="PF07992"/>
    </source>
</evidence>
<comment type="cofactor">
    <cofactor evidence="1">
        <name>FAD</name>
        <dbReference type="ChEBI" id="CHEBI:57692"/>
    </cofactor>
</comment>
<dbReference type="Proteomes" id="UP000183561">
    <property type="component" value="Unassembled WGS sequence"/>
</dbReference>
<keyword evidence="4" id="KW-0560">Oxidoreductase</keyword>
<dbReference type="Pfam" id="PF07992">
    <property type="entry name" value="Pyr_redox_2"/>
    <property type="match status" value="1"/>
</dbReference>
<dbReference type="PRINTS" id="PR00368">
    <property type="entry name" value="FADPNR"/>
</dbReference>
<gene>
    <name evidence="8" type="ORF">SAMN04490239_8970</name>
</gene>
<feature type="region of interest" description="Disordered" evidence="5">
    <location>
        <begin position="386"/>
        <end position="416"/>
    </location>
</feature>
<evidence type="ECO:0000256" key="5">
    <source>
        <dbReference type="SAM" id="MobiDB-lite"/>
    </source>
</evidence>
<feature type="domain" description="Reductase C-terminal" evidence="7">
    <location>
        <begin position="319"/>
        <end position="389"/>
    </location>
</feature>
<dbReference type="GO" id="GO:0016651">
    <property type="term" value="F:oxidoreductase activity, acting on NAD(P)H"/>
    <property type="evidence" value="ECO:0007669"/>
    <property type="project" value="TreeGrafter"/>
</dbReference>
<organism evidence="8 9">
    <name type="scientific">Rhodococcus koreensis</name>
    <dbReference type="NCBI Taxonomy" id="99653"/>
    <lineage>
        <taxon>Bacteria</taxon>
        <taxon>Bacillati</taxon>
        <taxon>Actinomycetota</taxon>
        <taxon>Actinomycetes</taxon>
        <taxon>Mycobacteriales</taxon>
        <taxon>Nocardiaceae</taxon>
        <taxon>Rhodococcus</taxon>
    </lineage>
</organism>
<dbReference type="Gene3D" id="3.50.50.60">
    <property type="entry name" value="FAD/NAD(P)-binding domain"/>
    <property type="match status" value="2"/>
</dbReference>